<comment type="caution">
    <text evidence="2">The sequence shown here is derived from an EMBL/GenBank/DDBJ whole genome shotgun (WGS) entry which is preliminary data.</text>
</comment>
<sequence>MFTKFKGAMCHHQKRGDPFSVQPLPKSFYFPSRQKHVDESQAIQTLQLDSSAEGNKNNNNNVYSSTSVSALKILPFVSKVGAPERRDDKTIQFDEVWPDSERPSSPSFAVDITATTDSTGFGETDMNLQGIDKPTELYDWHRYQRDEDVPSEESTLHKYIERFRKSEPKSREERMKEMHKRKQEFWWLQSDAKQNEDLSSFISNEDEEPVKLEDNRDSRNSPYQDMKLTKEALLAMDEATLHLQTKADRLLSKSEISLTSSGPIVSTEGLGTSCSISDQSTVVDAPAYRPAFVNIRENHKGVENLKSVMGLERQVHLAPPAKPDCGDILARWRYDSGDAGRNDDYGGIDTIDDGGNDTDDDGGNDTYDDGGNVTDDDGDDSGPPLGSNREPGLQERAALHGRFMAKASRPHTHRSLSLDTATVGSQPHSITVDKPPGLSSTSVDRVCFSHTVVGQVVTDCQDSQ</sequence>
<dbReference type="AlphaFoldDB" id="A0AAV4F399"/>
<feature type="region of interest" description="Disordered" evidence="1">
    <location>
        <begin position="200"/>
        <end position="222"/>
    </location>
</feature>
<dbReference type="Proteomes" id="UP000762676">
    <property type="component" value="Unassembled WGS sequence"/>
</dbReference>
<proteinExistence type="predicted"/>
<dbReference type="InterPro" id="IPR037646">
    <property type="entry name" value="PROSER3"/>
</dbReference>
<dbReference type="PANTHER" id="PTHR22045">
    <property type="entry name" value="PROLINE AND SERINE-RICH PROTEIN 3"/>
    <property type="match status" value="1"/>
</dbReference>
<accession>A0AAV4F399</accession>
<evidence type="ECO:0000256" key="1">
    <source>
        <dbReference type="SAM" id="MobiDB-lite"/>
    </source>
</evidence>
<feature type="compositionally biased region" description="Acidic residues" evidence="1">
    <location>
        <begin position="350"/>
        <end position="380"/>
    </location>
</feature>
<dbReference type="PANTHER" id="PTHR22045:SF6">
    <property type="entry name" value="PROLINE AND SERINE-RICH PROTEIN 3"/>
    <property type="match status" value="1"/>
</dbReference>
<feature type="compositionally biased region" description="Basic and acidic residues" evidence="1">
    <location>
        <begin position="209"/>
        <end position="219"/>
    </location>
</feature>
<evidence type="ECO:0000313" key="2">
    <source>
        <dbReference type="EMBL" id="GFR66921.1"/>
    </source>
</evidence>
<feature type="region of interest" description="Disordered" evidence="1">
    <location>
        <begin position="405"/>
        <end position="439"/>
    </location>
</feature>
<gene>
    <name evidence="2" type="ORF">ElyMa_000240400</name>
</gene>
<feature type="region of interest" description="Disordered" evidence="1">
    <location>
        <begin position="339"/>
        <end position="391"/>
    </location>
</feature>
<evidence type="ECO:0000313" key="3">
    <source>
        <dbReference type="Proteomes" id="UP000762676"/>
    </source>
</evidence>
<protein>
    <submittedName>
        <fullName evidence="2">Proline and serine-rich 3</fullName>
    </submittedName>
</protein>
<name>A0AAV4F399_9GAST</name>
<feature type="compositionally biased region" description="Polar residues" evidence="1">
    <location>
        <begin position="415"/>
        <end position="429"/>
    </location>
</feature>
<dbReference type="EMBL" id="BMAT01000468">
    <property type="protein sequence ID" value="GFR66921.1"/>
    <property type="molecule type" value="Genomic_DNA"/>
</dbReference>
<reference evidence="2 3" key="1">
    <citation type="journal article" date="2021" name="Elife">
        <title>Chloroplast acquisition without the gene transfer in kleptoplastic sea slugs, Plakobranchus ocellatus.</title>
        <authorList>
            <person name="Maeda T."/>
            <person name="Takahashi S."/>
            <person name="Yoshida T."/>
            <person name="Shimamura S."/>
            <person name="Takaki Y."/>
            <person name="Nagai Y."/>
            <person name="Toyoda A."/>
            <person name="Suzuki Y."/>
            <person name="Arimoto A."/>
            <person name="Ishii H."/>
            <person name="Satoh N."/>
            <person name="Nishiyama T."/>
            <person name="Hasebe M."/>
            <person name="Maruyama T."/>
            <person name="Minagawa J."/>
            <person name="Obokata J."/>
            <person name="Shigenobu S."/>
        </authorList>
    </citation>
    <scope>NUCLEOTIDE SEQUENCE [LARGE SCALE GENOMIC DNA]</scope>
</reference>
<keyword evidence="3" id="KW-1185">Reference proteome</keyword>
<organism evidence="2 3">
    <name type="scientific">Elysia marginata</name>
    <dbReference type="NCBI Taxonomy" id="1093978"/>
    <lineage>
        <taxon>Eukaryota</taxon>
        <taxon>Metazoa</taxon>
        <taxon>Spiralia</taxon>
        <taxon>Lophotrochozoa</taxon>
        <taxon>Mollusca</taxon>
        <taxon>Gastropoda</taxon>
        <taxon>Heterobranchia</taxon>
        <taxon>Euthyneura</taxon>
        <taxon>Panpulmonata</taxon>
        <taxon>Sacoglossa</taxon>
        <taxon>Placobranchoidea</taxon>
        <taxon>Plakobranchidae</taxon>
        <taxon>Elysia</taxon>
    </lineage>
</organism>